<feature type="chain" id="PRO_5040756136" evidence="2">
    <location>
        <begin position="32"/>
        <end position="160"/>
    </location>
</feature>
<dbReference type="AlphaFoldDB" id="A0A9X3AZ00"/>
<feature type="signal peptide" evidence="2">
    <location>
        <begin position="1"/>
        <end position="31"/>
    </location>
</feature>
<name>A0A9X3AZ00_9GAMM</name>
<dbReference type="RefSeq" id="WP_261272505.1">
    <property type="nucleotide sequence ID" value="NZ_JAMTCC010000013.1"/>
</dbReference>
<organism evidence="4 5">
    <name type="scientific">Shewanella septentrionalis</name>
    <dbReference type="NCBI Taxonomy" id="2952223"/>
    <lineage>
        <taxon>Bacteria</taxon>
        <taxon>Pseudomonadati</taxon>
        <taxon>Pseudomonadota</taxon>
        <taxon>Gammaproteobacteria</taxon>
        <taxon>Alteromonadales</taxon>
        <taxon>Shewanellaceae</taxon>
        <taxon>Shewanella</taxon>
    </lineage>
</organism>
<sequence>MQLNTVFNAKITISLITCLLCGLMVSFSAHSTPPFDEQRAKNAGADEYGMKHYVMAFLKRGPNRDRTQAQAEQLQRAHLDNITRLANEGKLVLAGPFLHDGELRGIYVFDVTTVEEAKALTETDPAIQAGSLVLELLPWYGSAALTEVNELHSVMAKKDI</sequence>
<dbReference type="InterPro" id="IPR005545">
    <property type="entry name" value="YCII"/>
</dbReference>
<evidence type="ECO:0000256" key="1">
    <source>
        <dbReference type="ARBA" id="ARBA00007689"/>
    </source>
</evidence>
<accession>A0A9X3AZ00</accession>
<evidence type="ECO:0000313" key="5">
    <source>
        <dbReference type="Proteomes" id="UP001155604"/>
    </source>
</evidence>
<proteinExistence type="inferred from homology"/>
<keyword evidence="5" id="KW-1185">Reference proteome</keyword>
<comment type="similarity">
    <text evidence="1">Belongs to the YciI family.</text>
</comment>
<dbReference type="EMBL" id="JAMTCC010000013">
    <property type="protein sequence ID" value="MCT7945529.1"/>
    <property type="molecule type" value="Genomic_DNA"/>
</dbReference>
<feature type="domain" description="YCII-related" evidence="3">
    <location>
        <begin position="63"/>
        <end position="139"/>
    </location>
</feature>
<protein>
    <submittedName>
        <fullName evidence="4">YciI family protein</fullName>
    </submittedName>
</protein>
<reference evidence="4" key="1">
    <citation type="journal article" date="2023" name="Int. J. Syst. Evol. Microbiol.">
        <title>&lt;i&gt;Shewanella septentrionalis&lt;/i&gt; sp. nov. and &lt;i&gt;Shewanella holmiensis&lt;/i&gt; sp. nov., isolated from Baltic Sea water and sediments.</title>
        <authorList>
            <person name="Martin-Rodriguez A.J."/>
            <person name="Thorell K."/>
            <person name="Joffre E."/>
            <person name="Jensie-Markopoulos S."/>
            <person name="Moore E.R.B."/>
            <person name="Sjoling A."/>
        </authorList>
    </citation>
    <scope>NUCLEOTIDE SEQUENCE</scope>
    <source>
        <strain evidence="4">SP1W3</strain>
    </source>
</reference>
<dbReference type="Gene3D" id="3.30.70.1060">
    <property type="entry name" value="Dimeric alpha+beta barrel"/>
    <property type="match status" value="1"/>
</dbReference>
<comment type="caution">
    <text evidence="4">The sequence shown here is derived from an EMBL/GenBank/DDBJ whole genome shotgun (WGS) entry which is preliminary data.</text>
</comment>
<keyword evidence="2" id="KW-0732">Signal</keyword>
<dbReference type="InterPro" id="IPR011008">
    <property type="entry name" value="Dimeric_a/b-barrel"/>
</dbReference>
<evidence type="ECO:0000259" key="3">
    <source>
        <dbReference type="Pfam" id="PF03795"/>
    </source>
</evidence>
<dbReference type="SUPFAM" id="SSF54909">
    <property type="entry name" value="Dimeric alpha+beta barrel"/>
    <property type="match status" value="1"/>
</dbReference>
<evidence type="ECO:0000256" key="2">
    <source>
        <dbReference type="SAM" id="SignalP"/>
    </source>
</evidence>
<gene>
    <name evidence="4" type="ORF">NE536_09130</name>
</gene>
<dbReference type="Pfam" id="PF03795">
    <property type="entry name" value="YCII"/>
    <property type="match status" value="1"/>
</dbReference>
<dbReference type="Proteomes" id="UP001155604">
    <property type="component" value="Unassembled WGS sequence"/>
</dbReference>
<evidence type="ECO:0000313" key="4">
    <source>
        <dbReference type="EMBL" id="MCT7945529.1"/>
    </source>
</evidence>